<accession>A0AAW1P8V6</accession>
<feature type="region of interest" description="Disordered" evidence="1">
    <location>
        <begin position="1"/>
        <end position="26"/>
    </location>
</feature>
<keyword evidence="3" id="KW-1185">Reference proteome</keyword>
<reference evidence="2 3" key="1">
    <citation type="journal article" date="2024" name="Nat. Commun.">
        <title>Phylogenomics reveals the evolutionary origins of lichenization in chlorophyte algae.</title>
        <authorList>
            <person name="Puginier C."/>
            <person name="Libourel C."/>
            <person name="Otte J."/>
            <person name="Skaloud P."/>
            <person name="Haon M."/>
            <person name="Grisel S."/>
            <person name="Petersen M."/>
            <person name="Berrin J.G."/>
            <person name="Delaux P.M."/>
            <person name="Dal Grande F."/>
            <person name="Keller J."/>
        </authorList>
    </citation>
    <scope>NUCLEOTIDE SEQUENCE [LARGE SCALE GENOMIC DNA]</scope>
    <source>
        <strain evidence="2 3">SAG 2043</strain>
    </source>
</reference>
<comment type="caution">
    <text evidence="2">The sequence shown here is derived from an EMBL/GenBank/DDBJ whole genome shotgun (WGS) entry which is preliminary data.</text>
</comment>
<dbReference type="EMBL" id="JALJOR010000017">
    <property type="protein sequence ID" value="KAK9804856.1"/>
    <property type="molecule type" value="Genomic_DNA"/>
</dbReference>
<evidence type="ECO:0000313" key="2">
    <source>
        <dbReference type="EMBL" id="KAK9804856.1"/>
    </source>
</evidence>
<feature type="compositionally biased region" description="Basic and acidic residues" evidence="1">
    <location>
        <begin position="1"/>
        <end position="11"/>
    </location>
</feature>
<dbReference type="AlphaFoldDB" id="A0AAW1P8V6"/>
<organism evidence="2 3">
    <name type="scientific">[Myrmecia] bisecta</name>
    <dbReference type="NCBI Taxonomy" id="41462"/>
    <lineage>
        <taxon>Eukaryota</taxon>
        <taxon>Viridiplantae</taxon>
        <taxon>Chlorophyta</taxon>
        <taxon>core chlorophytes</taxon>
        <taxon>Trebouxiophyceae</taxon>
        <taxon>Trebouxiales</taxon>
        <taxon>Trebouxiaceae</taxon>
        <taxon>Myrmecia</taxon>
    </lineage>
</organism>
<dbReference type="Proteomes" id="UP001489004">
    <property type="component" value="Unassembled WGS sequence"/>
</dbReference>
<evidence type="ECO:0000256" key="1">
    <source>
        <dbReference type="SAM" id="MobiDB-lite"/>
    </source>
</evidence>
<evidence type="ECO:0000313" key="3">
    <source>
        <dbReference type="Proteomes" id="UP001489004"/>
    </source>
</evidence>
<protein>
    <submittedName>
        <fullName evidence="2">Uncharacterized protein</fullName>
    </submittedName>
</protein>
<sequence length="232" mass="25549">MPGISREHLDSPRVTPKQPELAEAKKATKDVDAQLQALKNRLAFLAAEEAKAAKLILRARQRTEATLTQRAQQHTDQRIAQTAAEALQTLRKQEPVRRQGGTAHHCSTHTPESRSEKSKDVLMHELKDVQFPADRLWVPIKNVGDSSDAHKLKEEAETAGMAVRVNEFRIGAFIKKHSEVVSGAVQAPVPGMKAYSSRVLAQALIEQVIRVGGKGKVVRVTPEVLDQYPGPV</sequence>
<gene>
    <name evidence="2" type="ORF">WJX72_008785</name>
</gene>
<feature type="region of interest" description="Disordered" evidence="1">
    <location>
        <begin position="92"/>
        <end position="118"/>
    </location>
</feature>
<name>A0AAW1P8V6_9CHLO</name>
<proteinExistence type="predicted"/>